<evidence type="ECO:0000256" key="2">
    <source>
        <dbReference type="ARBA" id="ARBA00022729"/>
    </source>
</evidence>
<proteinExistence type="predicted"/>
<keyword evidence="2 3" id="KW-0732">Signal</keyword>
<feature type="domain" description="Imelysin-like" evidence="4">
    <location>
        <begin position="53"/>
        <end position="411"/>
    </location>
</feature>
<dbReference type="InterPro" id="IPR018976">
    <property type="entry name" value="Imelysin-like"/>
</dbReference>
<protein>
    <submittedName>
        <fullName evidence="5">Imelysin family protein</fullName>
    </submittedName>
</protein>
<feature type="chain" id="PRO_5045650865" evidence="3">
    <location>
        <begin position="29"/>
        <end position="430"/>
    </location>
</feature>
<dbReference type="EMBL" id="JBFRYA010000009">
    <property type="protein sequence ID" value="MEX1669523.1"/>
    <property type="molecule type" value="Genomic_DNA"/>
</dbReference>
<dbReference type="Proteomes" id="UP001557485">
    <property type="component" value="Unassembled WGS sequence"/>
</dbReference>
<dbReference type="Pfam" id="PF09375">
    <property type="entry name" value="Peptidase_M75"/>
    <property type="match status" value="1"/>
</dbReference>
<reference evidence="5 6" key="1">
    <citation type="journal article" date="2011" name="Int. J. Syst. Evol. Microbiol.">
        <title>Zhongshania antarctica gen. nov., sp. nov. and Zhongshania guokunii sp. nov., gammaproteobacteria respectively isolated from coastal attached (fast) ice and surface seawater of the Antarctic.</title>
        <authorList>
            <person name="Li H.J."/>
            <person name="Zhang X.Y."/>
            <person name="Chen C.X."/>
            <person name="Zhang Y.J."/>
            <person name="Gao Z.M."/>
            <person name="Yu Y."/>
            <person name="Chen X.L."/>
            <person name="Chen B."/>
            <person name="Zhang Y.Z."/>
        </authorList>
    </citation>
    <scope>NUCLEOTIDE SEQUENCE [LARGE SCALE GENOMIC DNA]</scope>
    <source>
        <strain evidence="5 6">ZS6-22T</strain>
    </source>
</reference>
<dbReference type="Gene3D" id="1.20.1420.20">
    <property type="entry name" value="M75 peptidase, HXXE motif"/>
    <property type="match status" value="1"/>
</dbReference>
<evidence type="ECO:0000313" key="5">
    <source>
        <dbReference type="EMBL" id="MEX1669523.1"/>
    </source>
</evidence>
<gene>
    <name evidence="5" type="ORF">AB4876_11425</name>
</gene>
<evidence type="ECO:0000256" key="1">
    <source>
        <dbReference type="ARBA" id="ARBA00004196"/>
    </source>
</evidence>
<dbReference type="InterPro" id="IPR038352">
    <property type="entry name" value="Imelysin_sf"/>
</dbReference>
<evidence type="ECO:0000259" key="4">
    <source>
        <dbReference type="Pfam" id="PF09375"/>
    </source>
</evidence>
<keyword evidence="6" id="KW-1185">Reference proteome</keyword>
<name>A0ABV3U8R0_9GAMM</name>
<organism evidence="5 6">
    <name type="scientific">Zhongshania guokunii</name>
    <dbReference type="NCBI Taxonomy" id="641783"/>
    <lineage>
        <taxon>Bacteria</taxon>
        <taxon>Pseudomonadati</taxon>
        <taxon>Pseudomonadota</taxon>
        <taxon>Gammaproteobacteria</taxon>
        <taxon>Cellvibrionales</taxon>
        <taxon>Spongiibacteraceae</taxon>
        <taxon>Zhongshania</taxon>
    </lineage>
</organism>
<comment type="caution">
    <text evidence="5">The sequence shown here is derived from an EMBL/GenBank/DDBJ whole genome shotgun (WGS) entry which is preliminary data.</text>
</comment>
<dbReference type="CDD" id="cd14657">
    <property type="entry name" value="Imelysin_IrpA-like"/>
    <property type="match status" value="1"/>
</dbReference>
<dbReference type="RefSeq" id="WP_368381787.1">
    <property type="nucleotide sequence ID" value="NZ_JBFRYA010000009.1"/>
</dbReference>
<comment type="subcellular location">
    <subcellularLocation>
        <location evidence="1">Cell envelope</location>
    </subcellularLocation>
</comment>
<feature type="signal peptide" evidence="3">
    <location>
        <begin position="1"/>
        <end position="28"/>
    </location>
</feature>
<evidence type="ECO:0000256" key="3">
    <source>
        <dbReference type="SAM" id="SignalP"/>
    </source>
</evidence>
<evidence type="ECO:0000313" key="6">
    <source>
        <dbReference type="Proteomes" id="UP001557485"/>
    </source>
</evidence>
<sequence>MRSLLMPALFRQILVLISCLMLSSLLHANDSSNTKKPNVVAAQAVVKHYAELAYAVYSDAESSARQLQTKVEAFLKAPSPAGLVAAQQAWKTARIPYQQSEVFRFGNPVVDDWEYKLNSWPLDEGLIDYVAEDYFAALGNIGGSLNIIGNPTINLGGEVLDASTITPELLRSLHELGGSAANVATGYHAIEFLLWGQDLHGHELGAGERPYTDYSLGDNCSHGNCDRRAAYLLSAVSVLVDDLSYMTKQWAPNKTDNYRAQLLGLKSDIVLARMFSGMGSLSLGELGGERIKVSLEANSTEDEHDCFSDNTHWSHYYNGLGIENLYLGRYQRLDGSILSGPALGDLVRQAKPAIDNKTRKALSDTMASLKVLSDTAEAAQNPVKFDMLIAEGNKQGEKILSDILAALVIQTRAFEAAASAIQIDPTATGI</sequence>
<accession>A0ABV3U8R0</accession>